<evidence type="ECO:0000259" key="4">
    <source>
        <dbReference type="SMART" id="SM00822"/>
    </source>
</evidence>
<dbReference type="RefSeq" id="WP_181552383.1">
    <property type="nucleotide sequence ID" value="NZ_JACDUS010000012.1"/>
</dbReference>
<keyword evidence="2" id="KW-0560">Oxidoreductase</keyword>
<comment type="similarity">
    <text evidence="1 3">Belongs to the short-chain dehydrogenases/reductases (SDR) family.</text>
</comment>
<keyword evidence="6" id="KW-1185">Reference proteome</keyword>
<dbReference type="PRINTS" id="PR00080">
    <property type="entry name" value="SDRFAMILY"/>
</dbReference>
<dbReference type="InterPro" id="IPR057326">
    <property type="entry name" value="KR_dom"/>
</dbReference>
<dbReference type="InterPro" id="IPR020904">
    <property type="entry name" value="Sc_DH/Rdtase_CS"/>
</dbReference>
<dbReference type="PROSITE" id="PS00061">
    <property type="entry name" value="ADH_SHORT"/>
    <property type="match status" value="1"/>
</dbReference>
<dbReference type="PRINTS" id="PR00081">
    <property type="entry name" value="GDHRDH"/>
</dbReference>
<dbReference type="EMBL" id="JACDUS010000012">
    <property type="protein sequence ID" value="MBA2882760.1"/>
    <property type="molecule type" value="Genomic_DNA"/>
</dbReference>
<evidence type="ECO:0000256" key="2">
    <source>
        <dbReference type="ARBA" id="ARBA00023002"/>
    </source>
</evidence>
<comment type="caution">
    <text evidence="5">The sequence shown here is derived from an EMBL/GenBank/DDBJ whole genome shotgun (WGS) entry which is preliminary data.</text>
</comment>
<dbReference type="GO" id="GO:0016020">
    <property type="term" value="C:membrane"/>
    <property type="evidence" value="ECO:0007669"/>
    <property type="project" value="TreeGrafter"/>
</dbReference>
<evidence type="ECO:0000256" key="3">
    <source>
        <dbReference type="RuleBase" id="RU000363"/>
    </source>
</evidence>
<proteinExistence type="inferred from homology"/>
<dbReference type="SMART" id="SM00822">
    <property type="entry name" value="PKS_KR"/>
    <property type="match status" value="1"/>
</dbReference>
<accession>A0A7W0CBN6</accession>
<dbReference type="Gene3D" id="3.40.50.720">
    <property type="entry name" value="NAD(P)-binding Rossmann-like Domain"/>
    <property type="match status" value="1"/>
</dbReference>
<evidence type="ECO:0000313" key="6">
    <source>
        <dbReference type="Proteomes" id="UP000525298"/>
    </source>
</evidence>
<sequence length="268" mass="29433">MKRNFKNKVVVVTGGASGIGLATARRFAEAGARCVLLDMDEQNLALREKEFWAAGHEVLTAVCDVTRQSDCEAAVKSVIRQTGGIDVLFNNAGITQRSRFADTRVDVFRRVMEVNFFGALYCTKAAIDSIIDRRGMIIVNESIAGVAPLVGRTGYSASKHALHGLFASLRAEVSHLGVQVMIVCPGFIRTNLQDRALGADGRVTDRPQSFVGRQHTPQSAAEAIFQGACRKKPLLVLTFMGKLGYWVSRLAPGFYERQMIRQFADELH</sequence>
<dbReference type="InterPro" id="IPR002347">
    <property type="entry name" value="SDR_fam"/>
</dbReference>
<dbReference type="Pfam" id="PF00106">
    <property type="entry name" value="adh_short"/>
    <property type="match status" value="1"/>
</dbReference>
<evidence type="ECO:0000256" key="1">
    <source>
        <dbReference type="ARBA" id="ARBA00006484"/>
    </source>
</evidence>
<dbReference type="NCBIfam" id="NF004825">
    <property type="entry name" value="PRK06181.1"/>
    <property type="match status" value="1"/>
</dbReference>
<dbReference type="AlphaFoldDB" id="A0A7W0CBN6"/>
<dbReference type="InterPro" id="IPR036291">
    <property type="entry name" value="NAD(P)-bd_dom_sf"/>
</dbReference>
<dbReference type="PANTHER" id="PTHR44196:SF1">
    <property type="entry name" value="DEHYDROGENASE_REDUCTASE SDR FAMILY MEMBER 7B"/>
    <property type="match status" value="1"/>
</dbReference>
<name>A0A7W0CBN6_9BACT</name>
<gene>
    <name evidence="5" type="ORF">HNR65_003115</name>
</gene>
<feature type="domain" description="Ketoreductase" evidence="4">
    <location>
        <begin position="8"/>
        <end position="191"/>
    </location>
</feature>
<dbReference type="GO" id="GO:0016491">
    <property type="term" value="F:oxidoreductase activity"/>
    <property type="evidence" value="ECO:0007669"/>
    <property type="project" value="UniProtKB-KW"/>
</dbReference>
<dbReference type="SUPFAM" id="SSF51735">
    <property type="entry name" value="NAD(P)-binding Rossmann-fold domains"/>
    <property type="match status" value="1"/>
</dbReference>
<organism evidence="5 6">
    <name type="scientific">Desulfosalsimonas propionicica</name>
    <dbReference type="NCBI Taxonomy" id="332175"/>
    <lineage>
        <taxon>Bacteria</taxon>
        <taxon>Pseudomonadati</taxon>
        <taxon>Thermodesulfobacteriota</taxon>
        <taxon>Desulfobacteria</taxon>
        <taxon>Desulfobacterales</taxon>
        <taxon>Desulfosalsimonadaceae</taxon>
        <taxon>Desulfosalsimonas</taxon>
    </lineage>
</organism>
<dbReference type="Proteomes" id="UP000525298">
    <property type="component" value="Unassembled WGS sequence"/>
</dbReference>
<evidence type="ECO:0000313" key="5">
    <source>
        <dbReference type="EMBL" id="MBA2882760.1"/>
    </source>
</evidence>
<protein>
    <submittedName>
        <fullName evidence="5">NAD(P)-dependent dehydrogenase (Short-subunit alcohol dehydrogenase family)</fullName>
    </submittedName>
</protein>
<reference evidence="5 6" key="1">
    <citation type="submission" date="2020-07" db="EMBL/GenBank/DDBJ databases">
        <title>Genomic Encyclopedia of Type Strains, Phase IV (KMG-IV): sequencing the most valuable type-strain genomes for metagenomic binning, comparative biology and taxonomic classification.</title>
        <authorList>
            <person name="Goeker M."/>
        </authorList>
    </citation>
    <scope>NUCLEOTIDE SEQUENCE [LARGE SCALE GENOMIC DNA]</scope>
    <source>
        <strain evidence="5 6">DSM 17721</strain>
    </source>
</reference>
<dbReference type="PANTHER" id="PTHR44196">
    <property type="entry name" value="DEHYDROGENASE/REDUCTASE SDR FAMILY MEMBER 7B"/>
    <property type="match status" value="1"/>
</dbReference>
<dbReference type="FunFam" id="3.40.50.720:FF:000084">
    <property type="entry name" value="Short-chain dehydrogenase reductase"/>
    <property type="match status" value="1"/>
</dbReference>